<evidence type="ECO:0000313" key="1">
    <source>
        <dbReference type="EMBL" id="KAK8588575.1"/>
    </source>
</evidence>
<accession>A0ABR2FWE8</accession>
<dbReference type="Proteomes" id="UP001472677">
    <property type="component" value="Unassembled WGS sequence"/>
</dbReference>
<protein>
    <submittedName>
        <fullName evidence="1">Uncharacterized protein</fullName>
    </submittedName>
</protein>
<proteinExistence type="predicted"/>
<keyword evidence="2" id="KW-1185">Reference proteome</keyword>
<sequence>MSLDSPIIVGAVGDPARVVSPSLETGLKPNNIGQSVGIRNIGLMTEQAVVGCRAMGSVSKNVDPNLEDPMNFQVGKSMWEQLWMSKIMERITFECPVSFGGYANSDLVSGGKPRSSFVLGLAVTYCIFFSSFQWCMRGKAPLVLGLVCRVFLNRHDSKFAGKLQGNSGVCNFVYFCGVAGVSCELQGYFGLRGAVIIIGCFMLGSKVVCSVL</sequence>
<gene>
    <name evidence="1" type="ORF">V6N12_023004</name>
</gene>
<reference evidence="1 2" key="1">
    <citation type="journal article" date="2024" name="G3 (Bethesda)">
        <title>Genome assembly of Hibiscus sabdariffa L. provides insights into metabolisms of medicinal natural products.</title>
        <authorList>
            <person name="Kim T."/>
        </authorList>
    </citation>
    <scope>NUCLEOTIDE SEQUENCE [LARGE SCALE GENOMIC DNA]</scope>
    <source>
        <strain evidence="1">TK-2024</strain>
        <tissue evidence="1">Old leaves</tissue>
    </source>
</reference>
<comment type="caution">
    <text evidence="1">The sequence shown here is derived from an EMBL/GenBank/DDBJ whole genome shotgun (WGS) entry which is preliminary data.</text>
</comment>
<evidence type="ECO:0000313" key="2">
    <source>
        <dbReference type="Proteomes" id="UP001472677"/>
    </source>
</evidence>
<name>A0ABR2FWE8_9ROSI</name>
<dbReference type="EMBL" id="JBBPBM010000004">
    <property type="protein sequence ID" value="KAK8588575.1"/>
    <property type="molecule type" value="Genomic_DNA"/>
</dbReference>
<organism evidence="1 2">
    <name type="scientific">Hibiscus sabdariffa</name>
    <name type="common">roselle</name>
    <dbReference type="NCBI Taxonomy" id="183260"/>
    <lineage>
        <taxon>Eukaryota</taxon>
        <taxon>Viridiplantae</taxon>
        <taxon>Streptophyta</taxon>
        <taxon>Embryophyta</taxon>
        <taxon>Tracheophyta</taxon>
        <taxon>Spermatophyta</taxon>
        <taxon>Magnoliopsida</taxon>
        <taxon>eudicotyledons</taxon>
        <taxon>Gunneridae</taxon>
        <taxon>Pentapetalae</taxon>
        <taxon>rosids</taxon>
        <taxon>malvids</taxon>
        <taxon>Malvales</taxon>
        <taxon>Malvaceae</taxon>
        <taxon>Malvoideae</taxon>
        <taxon>Hibiscus</taxon>
    </lineage>
</organism>